<dbReference type="PANTHER" id="PTHR42912">
    <property type="entry name" value="METHYLTRANSFERASE"/>
    <property type="match status" value="1"/>
</dbReference>
<dbReference type="GO" id="GO:0032259">
    <property type="term" value="P:methylation"/>
    <property type="evidence" value="ECO:0007669"/>
    <property type="project" value="UniProtKB-KW"/>
</dbReference>
<dbReference type="InterPro" id="IPR013216">
    <property type="entry name" value="Methyltransf_11"/>
</dbReference>
<keyword evidence="3" id="KW-0808">Transferase</keyword>
<dbReference type="Pfam" id="PF08241">
    <property type="entry name" value="Methyltransf_11"/>
    <property type="match status" value="1"/>
</dbReference>
<organism evidence="3 5">
    <name type="scientific">Eisenbergiella massiliensis</name>
    <dbReference type="NCBI Taxonomy" id="1720294"/>
    <lineage>
        <taxon>Bacteria</taxon>
        <taxon>Bacillati</taxon>
        <taxon>Bacillota</taxon>
        <taxon>Clostridia</taxon>
        <taxon>Lachnospirales</taxon>
        <taxon>Lachnospiraceae</taxon>
        <taxon>Eisenbergiella</taxon>
    </lineage>
</organism>
<dbReference type="InterPro" id="IPR029063">
    <property type="entry name" value="SAM-dependent_MTases_sf"/>
</dbReference>
<evidence type="ECO:0000313" key="5">
    <source>
        <dbReference type="Proteomes" id="UP000261166"/>
    </source>
</evidence>
<reference evidence="3 5" key="1">
    <citation type="submission" date="2018-08" db="EMBL/GenBank/DDBJ databases">
        <title>A genome reference for cultivated species of the human gut microbiota.</title>
        <authorList>
            <person name="Zou Y."/>
            <person name="Xue W."/>
            <person name="Luo G."/>
        </authorList>
    </citation>
    <scope>NUCLEOTIDE SEQUENCE [LARGE SCALE GENOMIC DNA]</scope>
    <source>
        <strain evidence="3 5">AF26-4BH</strain>
        <strain evidence="2">TF05-5AC</strain>
    </source>
</reference>
<dbReference type="EMBL" id="QVLU01000012">
    <property type="protein sequence ID" value="RGE70986.1"/>
    <property type="molecule type" value="Genomic_DNA"/>
</dbReference>
<dbReference type="SUPFAM" id="SSF53335">
    <property type="entry name" value="S-adenosyl-L-methionine-dependent methyltransferases"/>
    <property type="match status" value="1"/>
</dbReference>
<feature type="domain" description="Methyltransferase type 11" evidence="1">
    <location>
        <begin position="48"/>
        <end position="144"/>
    </location>
</feature>
<comment type="caution">
    <text evidence="3">The sequence shown here is derived from an EMBL/GenBank/DDBJ whole genome shotgun (WGS) entry which is preliminary data.</text>
</comment>
<dbReference type="RefSeq" id="WP_025490971.1">
    <property type="nucleotide sequence ID" value="NZ_JBKVAZ010000037.1"/>
</dbReference>
<name>A0A3E3IV98_9FIRM</name>
<dbReference type="CDD" id="cd02440">
    <property type="entry name" value="AdoMet_MTases"/>
    <property type="match status" value="1"/>
</dbReference>
<dbReference type="AlphaFoldDB" id="A0A3E3IV98"/>
<keyword evidence="4" id="KW-1185">Reference proteome</keyword>
<dbReference type="OrthoDB" id="9777497at2"/>
<evidence type="ECO:0000313" key="4">
    <source>
        <dbReference type="Proteomes" id="UP000260812"/>
    </source>
</evidence>
<proteinExistence type="predicted"/>
<sequence>MKGDSSTDCWSNVGNEWIEKAQTNDFRMHYIMPYTMQKLGNVEGLDILDLGCGEGGYSRELAGRGAKVTAADCSEMSIGYAAFAAKEKNLDISCLVRNSNDLYGIQNDSFDIVLCAMMLMDVEDFDGTMKEIYRVLRPDGKVFISILHPCFKPPVEHKWFKENDTIQVIVKNYFEPEEWVGEIAGIDQRVIYRHRTMSDYVKVFVRNKFKIIDLNEPKPTEEQRKMSPRIEWLTKIPMYMFIELAKD</sequence>
<accession>A0A3E3IV98</accession>
<dbReference type="PANTHER" id="PTHR42912:SF93">
    <property type="entry name" value="N6-ADENOSINE-METHYLTRANSFERASE TMT1A"/>
    <property type="match status" value="1"/>
</dbReference>
<dbReference type="Proteomes" id="UP000261166">
    <property type="component" value="Unassembled WGS sequence"/>
</dbReference>
<dbReference type="Proteomes" id="UP000260812">
    <property type="component" value="Unassembled WGS sequence"/>
</dbReference>
<dbReference type="GO" id="GO:0008757">
    <property type="term" value="F:S-adenosylmethionine-dependent methyltransferase activity"/>
    <property type="evidence" value="ECO:0007669"/>
    <property type="project" value="InterPro"/>
</dbReference>
<evidence type="ECO:0000313" key="3">
    <source>
        <dbReference type="EMBL" id="RGE70986.1"/>
    </source>
</evidence>
<evidence type="ECO:0000259" key="1">
    <source>
        <dbReference type="Pfam" id="PF08241"/>
    </source>
</evidence>
<dbReference type="EMBL" id="QVLV01000028">
    <property type="protein sequence ID" value="RGE56260.1"/>
    <property type="molecule type" value="Genomic_DNA"/>
</dbReference>
<dbReference type="InterPro" id="IPR050508">
    <property type="entry name" value="Methyltransf_Superfamily"/>
</dbReference>
<evidence type="ECO:0000313" key="2">
    <source>
        <dbReference type="EMBL" id="RGE56260.1"/>
    </source>
</evidence>
<gene>
    <name evidence="3" type="ORF">DWY69_14145</name>
    <name evidence="2" type="ORF">DXC51_25440</name>
</gene>
<dbReference type="Gene3D" id="3.40.50.150">
    <property type="entry name" value="Vaccinia Virus protein VP39"/>
    <property type="match status" value="1"/>
</dbReference>
<keyword evidence="3" id="KW-0489">Methyltransferase</keyword>
<dbReference type="GeneID" id="97990106"/>
<protein>
    <submittedName>
        <fullName evidence="3">Class I SAM-dependent methyltransferase</fullName>
    </submittedName>
</protein>